<keyword evidence="4 7" id="KW-0812">Transmembrane</keyword>
<organism evidence="8 9">
    <name type="scientific">Pseudomonas plecoglossicida</name>
    <dbReference type="NCBI Taxonomy" id="70775"/>
    <lineage>
        <taxon>Bacteria</taxon>
        <taxon>Pseudomonadati</taxon>
        <taxon>Pseudomonadota</taxon>
        <taxon>Gammaproteobacteria</taxon>
        <taxon>Pseudomonadales</taxon>
        <taxon>Pseudomonadaceae</taxon>
        <taxon>Pseudomonas</taxon>
    </lineage>
</organism>
<protein>
    <submittedName>
        <fullName evidence="8">Glycosyl transferase</fullName>
    </submittedName>
</protein>
<feature type="transmembrane region" description="Helical" evidence="7">
    <location>
        <begin position="173"/>
        <end position="200"/>
    </location>
</feature>
<dbReference type="Pfam" id="PF00953">
    <property type="entry name" value="Glycos_transf_4"/>
    <property type="match status" value="1"/>
</dbReference>
<evidence type="ECO:0000256" key="4">
    <source>
        <dbReference type="ARBA" id="ARBA00022692"/>
    </source>
</evidence>
<keyword evidence="6 7" id="KW-0472">Membrane</keyword>
<feature type="transmembrane region" description="Helical" evidence="7">
    <location>
        <begin position="236"/>
        <end position="255"/>
    </location>
</feature>
<comment type="caution">
    <text evidence="8">The sequence shown here is derived from an EMBL/GenBank/DDBJ whole genome shotgun (WGS) entry which is preliminary data.</text>
</comment>
<evidence type="ECO:0000256" key="6">
    <source>
        <dbReference type="ARBA" id="ARBA00023136"/>
    </source>
</evidence>
<dbReference type="Proteomes" id="UP000234744">
    <property type="component" value="Unassembled WGS sequence"/>
</dbReference>
<sequence length="337" mass="35657">MVQLLIIALSLVGAAALTGAVRRFAIQKSVLDIPNERSSHSVPTPRGGGVAIVVAFIVAVLLLFGLGEIDLAVTTALVLGGAGVAILGFYDDLGHIPARWRLLGHFLAGAWIVFSLGGLAPITLWGAAIDLGFIGSALAVVFVVWMLNLYNFMDGIDGLASSEAVFVGLAGGLIYFLSGHTGLGGLSFALAASAAGFLLWNFPPAKIFMGDAGSGFLGVAMGALTLIASWVSPEFFWSWIILLGFFVVDATVTLLRRLMRGEKVYEAHRSHAYQFASRQFASHKKVTLAAWGLNLFWLFPVALLVAFGGLNGLLGVCLAYLPLVVLALKFHAGELER</sequence>
<evidence type="ECO:0000313" key="8">
    <source>
        <dbReference type="EMBL" id="PLV07731.1"/>
    </source>
</evidence>
<evidence type="ECO:0000313" key="9">
    <source>
        <dbReference type="Proteomes" id="UP000234744"/>
    </source>
</evidence>
<keyword evidence="9" id="KW-1185">Reference proteome</keyword>
<accession>A0ABX4TY40</accession>
<feature type="transmembrane region" description="Helical" evidence="7">
    <location>
        <begin position="131"/>
        <end position="153"/>
    </location>
</feature>
<feature type="transmembrane region" description="Helical" evidence="7">
    <location>
        <begin position="288"/>
        <end position="307"/>
    </location>
</feature>
<gene>
    <name evidence="8" type="ORF">CXG47_27135</name>
</gene>
<reference evidence="8 9" key="1">
    <citation type="submission" date="2017-12" db="EMBL/GenBank/DDBJ databases">
        <title>Detection of the carbapenemase gene blaVIM-5 in members of the Pseudomonas putida group isolated from polluted Nigerian wetlands.</title>
        <authorList>
            <person name="Adelowo O."/>
            <person name="Vollmers J."/>
            <person name="Maeusezahl I."/>
            <person name="Kaster A.-K."/>
            <person name="Mueller J.A."/>
        </authorList>
    </citation>
    <scope>NUCLEOTIDE SEQUENCE [LARGE SCALE GENOMIC DNA]</scope>
    <source>
        <strain evidence="8 9">MR69</strain>
    </source>
</reference>
<keyword evidence="5 7" id="KW-1133">Transmembrane helix</keyword>
<keyword evidence="2" id="KW-1003">Cell membrane</keyword>
<keyword evidence="3 8" id="KW-0808">Transferase</keyword>
<name>A0ABX4TY40_PSEDL</name>
<feature type="transmembrane region" description="Helical" evidence="7">
    <location>
        <begin position="71"/>
        <end position="90"/>
    </location>
</feature>
<evidence type="ECO:0000256" key="2">
    <source>
        <dbReference type="ARBA" id="ARBA00022475"/>
    </source>
</evidence>
<dbReference type="InterPro" id="IPR000715">
    <property type="entry name" value="Glycosyl_transferase_4"/>
</dbReference>
<feature type="transmembrane region" description="Helical" evidence="7">
    <location>
        <begin position="102"/>
        <end position="124"/>
    </location>
</feature>
<evidence type="ECO:0000256" key="3">
    <source>
        <dbReference type="ARBA" id="ARBA00022679"/>
    </source>
</evidence>
<proteinExistence type="predicted"/>
<comment type="subcellular location">
    <subcellularLocation>
        <location evidence="1">Cell membrane</location>
        <topology evidence="1">Multi-pass membrane protein</topology>
    </subcellularLocation>
</comment>
<dbReference type="RefSeq" id="WP_102084163.1">
    <property type="nucleotide sequence ID" value="NZ_PJCJ01000035.1"/>
</dbReference>
<dbReference type="CDD" id="cd06854">
    <property type="entry name" value="GT_WbpL_WbcO_like"/>
    <property type="match status" value="1"/>
</dbReference>
<evidence type="ECO:0000256" key="1">
    <source>
        <dbReference type="ARBA" id="ARBA00004651"/>
    </source>
</evidence>
<dbReference type="GO" id="GO:0016740">
    <property type="term" value="F:transferase activity"/>
    <property type="evidence" value="ECO:0007669"/>
    <property type="project" value="UniProtKB-KW"/>
</dbReference>
<feature type="transmembrane region" description="Helical" evidence="7">
    <location>
        <begin position="47"/>
        <end position="64"/>
    </location>
</feature>
<dbReference type="PANTHER" id="PTHR22926:SF3">
    <property type="entry name" value="UNDECAPRENYL-PHOSPHATE ALPHA-N-ACETYLGLUCOSAMINYL 1-PHOSPHATE TRANSFERASE"/>
    <property type="match status" value="1"/>
</dbReference>
<feature type="transmembrane region" description="Helical" evidence="7">
    <location>
        <begin position="212"/>
        <end position="230"/>
    </location>
</feature>
<dbReference type="PANTHER" id="PTHR22926">
    <property type="entry name" value="PHOSPHO-N-ACETYLMURAMOYL-PENTAPEPTIDE-TRANSFERASE"/>
    <property type="match status" value="1"/>
</dbReference>
<evidence type="ECO:0000256" key="5">
    <source>
        <dbReference type="ARBA" id="ARBA00022989"/>
    </source>
</evidence>
<dbReference type="EMBL" id="PJCJ01000035">
    <property type="protein sequence ID" value="PLV07731.1"/>
    <property type="molecule type" value="Genomic_DNA"/>
</dbReference>
<evidence type="ECO:0000256" key="7">
    <source>
        <dbReference type="SAM" id="Phobius"/>
    </source>
</evidence>